<evidence type="ECO:0000313" key="21">
    <source>
        <dbReference type="EMBL" id="RMB08339.1"/>
    </source>
</evidence>
<evidence type="ECO:0000256" key="13">
    <source>
        <dbReference type="ARBA" id="ARBA00023136"/>
    </source>
</evidence>
<feature type="transmembrane region" description="Helical" evidence="17">
    <location>
        <begin position="225"/>
        <end position="243"/>
    </location>
</feature>
<dbReference type="Proteomes" id="UP000277326">
    <property type="component" value="Unassembled WGS sequence"/>
</dbReference>
<feature type="transmembrane region" description="Helical" evidence="17">
    <location>
        <begin position="326"/>
        <end position="344"/>
    </location>
</feature>
<keyword evidence="7" id="KW-0328">Glycosyltransferase</keyword>
<evidence type="ECO:0000256" key="6">
    <source>
        <dbReference type="ARBA" id="ARBA00012602"/>
    </source>
</evidence>
<feature type="transmembrane region" description="Helical" evidence="17">
    <location>
        <begin position="99"/>
        <end position="118"/>
    </location>
</feature>
<dbReference type="EMBL" id="REFS01000010">
    <property type="protein sequence ID" value="RMB08339.1"/>
    <property type="molecule type" value="Genomic_DNA"/>
</dbReference>
<proteinExistence type="inferred from homology"/>
<dbReference type="Pfam" id="PF18079">
    <property type="entry name" value="AglB_L1"/>
    <property type="match status" value="1"/>
</dbReference>
<evidence type="ECO:0000256" key="3">
    <source>
        <dbReference type="ARBA" id="ARBA00004651"/>
    </source>
</evidence>
<name>A0A3M0CN38_9EURY</name>
<dbReference type="EMBL" id="CP034145">
    <property type="protein sequence ID" value="AZH24798.1"/>
    <property type="molecule type" value="Genomic_DNA"/>
</dbReference>
<reference evidence="20 23" key="2">
    <citation type="submission" date="2018-07" db="EMBL/GenBank/DDBJ databases">
        <title>Genome sequences of Haloplanus aerogenes JCM 16430T.</title>
        <authorList>
            <person name="Kim Y.B."/>
            <person name="Roh S.W."/>
        </authorList>
    </citation>
    <scope>NUCLEOTIDE SEQUENCE [LARGE SCALE GENOMIC DNA]</scope>
    <source>
        <strain evidence="20 23">JCM 16430</strain>
    </source>
</reference>
<evidence type="ECO:0000256" key="12">
    <source>
        <dbReference type="ARBA" id="ARBA00022989"/>
    </source>
</evidence>
<protein>
    <recommendedName>
        <fullName evidence="6">dolichyl-phosphooligosaccharide-protein glycotransferase</fullName>
        <ecNumber evidence="6">2.4.99.21</ecNumber>
    </recommendedName>
    <alternativeName>
        <fullName evidence="15">Oligosaccharyl transferase</fullName>
    </alternativeName>
</protein>
<dbReference type="InterPro" id="IPR041154">
    <property type="entry name" value="AglB_P1"/>
</dbReference>
<evidence type="ECO:0000256" key="8">
    <source>
        <dbReference type="ARBA" id="ARBA00022679"/>
    </source>
</evidence>
<organism evidence="21 22">
    <name type="scientific">Haloplanus aerogenes</name>
    <dbReference type="NCBI Taxonomy" id="660522"/>
    <lineage>
        <taxon>Archaea</taxon>
        <taxon>Methanobacteriati</taxon>
        <taxon>Methanobacteriota</taxon>
        <taxon>Stenosarchaea group</taxon>
        <taxon>Halobacteria</taxon>
        <taxon>Halobacteriales</taxon>
        <taxon>Haloferacaceae</taxon>
        <taxon>Haloplanus</taxon>
    </lineage>
</organism>
<dbReference type="PANTHER" id="PTHR13872:SF1">
    <property type="entry name" value="DOLICHYL-DIPHOSPHOOLIGOSACCHARIDE--PROTEIN GLYCOSYLTRANSFERASE SUBUNIT STT3B"/>
    <property type="match status" value="1"/>
</dbReference>
<dbReference type="GO" id="GO:0004576">
    <property type="term" value="F:oligosaccharyl transferase activity"/>
    <property type="evidence" value="ECO:0007669"/>
    <property type="project" value="InterPro"/>
</dbReference>
<evidence type="ECO:0000256" key="9">
    <source>
        <dbReference type="ARBA" id="ARBA00022692"/>
    </source>
</evidence>
<feature type="transmembrane region" description="Helical" evidence="17">
    <location>
        <begin position="496"/>
        <end position="513"/>
    </location>
</feature>
<dbReference type="Pfam" id="PF02516">
    <property type="entry name" value="STT3"/>
    <property type="match status" value="1"/>
</dbReference>
<reference evidence="21" key="3">
    <citation type="submission" date="2018-10" db="EMBL/GenBank/DDBJ databases">
        <authorList>
            <person name="Whitman W."/>
            <person name="Huntemann M."/>
            <person name="Clum A."/>
            <person name="Pillay M."/>
            <person name="Palaniappan K."/>
            <person name="Varghese N."/>
            <person name="Mikhailova N."/>
            <person name="Stamatis D."/>
            <person name="Reddy T."/>
            <person name="Daum C."/>
            <person name="Shapiro N."/>
            <person name="Ivanova N."/>
            <person name="Kyrpides N."/>
            <person name="Woyke T."/>
        </authorList>
    </citation>
    <scope>NUCLEOTIDE SEQUENCE</scope>
    <source>
        <strain evidence="21">CGMCC 1.10124</strain>
    </source>
</reference>
<accession>A0A3M0CN38</accession>
<keyword evidence="10" id="KW-0479">Metal-binding</keyword>
<feature type="transmembrane region" description="Helical" evidence="17">
    <location>
        <begin position="471"/>
        <end position="490"/>
    </location>
</feature>
<dbReference type="OrthoDB" id="313284at2157"/>
<comment type="catalytic activity">
    <reaction evidence="16">
        <text>an archaeal dolichyl phosphooligosaccharide + [protein]-L-asparagine = an archaeal dolichyl phosphate + a glycoprotein with the oligosaccharide chain attached by N-beta-D-glycosyl linkage to a protein L-asparagine.</text>
        <dbReference type="EC" id="2.4.99.21"/>
    </reaction>
</comment>
<dbReference type="PANTHER" id="PTHR13872">
    <property type="entry name" value="DOLICHYL-DIPHOSPHOOLIGOSACCHARIDE--PROTEIN GLYCOSYLTRANSFERASE SUBUNIT"/>
    <property type="match status" value="1"/>
</dbReference>
<comment type="similarity">
    <text evidence="5">Belongs to the STT3 family.</text>
</comment>
<sequence>MSGAREATASFLDDHPDAEEDLQTLLEIDQRGEWTFEEIPFDSGLFGELVSRGIAEQSDNGYQLSDRQAVKAALSGESAPTTPTEETTSPRITIPDVDIESTSMVFGALLFLVVLRLLPYSHVFRGDDIVLLANDPYYYRYWLEQLLTQSNGVTTLEILSSFPETISKGEPLLLATLWLGSRLLGGDSVAAGTVLAWYPVVSAVSVGAILYVLGTRLFADRRVGLAAVGMLAITPMHVLRTALGFADHHAFDYVWLALTMLALVVLAEDNDFRNRSTWIASAGLGIAVAGQTLAWEAGPLLLLPLGFYIFVRSLITLHAKRSLLRAELPLVSGLALGSLLTYLVHQSLGWHTLVVASAPLLLFVGSAGLLVLSLIASRIGISARLLGGVELGTVGVLFIILPEIFPALAVGLNRGIDFLLETEGIAETASLISGRLGSIFGPAFLFGWVLFLALPYLGWLSFRAYRDHDSAILVPVVYGWFLLVLAVIQLRFAGELAIPIAVVAGVGFVHLASRVDIARPLSYGEDASRPEAHDRQQSTVLSPQLPDRHTTVSLLVIFLLLGSMSFVQIPIKSNQLAISDSQYQAAQQMEGFAAEQGWEYPENYVFSQWDRNRMYNYFVNGQARSYSYAQSNYGDFLVATNGEKWYRTLRDRAGFVVTVEFSPEIAEFDERSLQTRLQTHYGSETRSAPALSHYRAIYVSPDGSVKAFALVSGARLVGTAPPSTEISITTTQSVSGQQFTYSRTVESSAAGRYAVTVPYPGNYTVNGNPVHVSESAVMQNETVALS</sequence>
<dbReference type="EC" id="2.4.99.21" evidence="6"/>
<dbReference type="GeneID" id="38470650"/>
<evidence type="ECO:0000259" key="18">
    <source>
        <dbReference type="Pfam" id="PF02516"/>
    </source>
</evidence>
<evidence type="ECO:0000256" key="16">
    <source>
        <dbReference type="ARBA" id="ARBA00034066"/>
    </source>
</evidence>
<dbReference type="Gene3D" id="2.60.40.3390">
    <property type="match status" value="1"/>
</dbReference>
<gene>
    <name evidence="21" type="ORF">ATH50_3554</name>
    <name evidence="20" type="ORF">DU502_05150</name>
</gene>
<comment type="cofactor">
    <cofactor evidence="2">
        <name>Mg(2+)</name>
        <dbReference type="ChEBI" id="CHEBI:18420"/>
    </cofactor>
</comment>
<feature type="domain" description="Archaeal glycosylation protein B peripheral" evidence="19">
    <location>
        <begin position="713"/>
        <end position="763"/>
    </location>
</feature>
<evidence type="ECO:0000256" key="7">
    <source>
        <dbReference type="ARBA" id="ARBA00022676"/>
    </source>
</evidence>
<evidence type="ECO:0000256" key="2">
    <source>
        <dbReference type="ARBA" id="ARBA00001946"/>
    </source>
</evidence>
<feature type="domain" description="Oligosaccharyl transferase STT3 N-terminal" evidence="18">
    <location>
        <begin position="130"/>
        <end position="354"/>
    </location>
</feature>
<evidence type="ECO:0000256" key="11">
    <source>
        <dbReference type="ARBA" id="ARBA00022842"/>
    </source>
</evidence>
<evidence type="ECO:0000256" key="10">
    <source>
        <dbReference type="ARBA" id="ARBA00022723"/>
    </source>
</evidence>
<evidence type="ECO:0000313" key="23">
    <source>
        <dbReference type="Proteomes" id="UP000282007"/>
    </source>
</evidence>
<feature type="transmembrane region" description="Helical" evidence="17">
    <location>
        <begin position="552"/>
        <end position="571"/>
    </location>
</feature>
<keyword evidence="23" id="KW-1185">Reference proteome</keyword>
<dbReference type="InterPro" id="IPR003674">
    <property type="entry name" value="Oligo_trans_STT3"/>
</dbReference>
<evidence type="ECO:0000259" key="19">
    <source>
        <dbReference type="Pfam" id="PF18079"/>
    </source>
</evidence>
<feature type="transmembrane region" description="Helical" evidence="17">
    <location>
        <begin position="189"/>
        <end position="213"/>
    </location>
</feature>
<feature type="transmembrane region" description="Helical" evidence="17">
    <location>
        <begin position="439"/>
        <end position="459"/>
    </location>
</feature>
<keyword evidence="14" id="KW-0464">Manganese</keyword>
<keyword evidence="9 17" id="KW-0812">Transmembrane</keyword>
<dbReference type="AlphaFoldDB" id="A0A3M0CN38"/>
<evidence type="ECO:0000313" key="20">
    <source>
        <dbReference type="EMBL" id="AZH24798.1"/>
    </source>
</evidence>
<keyword evidence="12 17" id="KW-1133">Transmembrane helix</keyword>
<evidence type="ECO:0000313" key="22">
    <source>
        <dbReference type="Proteomes" id="UP000277326"/>
    </source>
</evidence>
<evidence type="ECO:0000256" key="5">
    <source>
        <dbReference type="ARBA" id="ARBA00010810"/>
    </source>
</evidence>
<feature type="transmembrane region" description="Helical" evidence="17">
    <location>
        <begin position="350"/>
        <end position="376"/>
    </location>
</feature>
<evidence type="ECO:0000256" key="14">
    <source>
        <dbReference type="ARBA" id="ARBA00023211"/>
    </source>
</evidence>
<comment type="pathway">
    <text evidence="4">Protein modification; protein glycosylation.</text>
</comment>
<dbReference type="GO" id="GO:0005886">
    <property type="term" value="C:plasma membrane"/>
    <property type="evidence" value="ECO:0007669"/>
    <property type="project" value="UniProtKB-SubCell"/>
</dbReference>
<evidence type="ECO:0000256" key="17">
    <source>
        <dbReference type="SAM" id="Phobius"/>
    </source>
</evidence>
<feature type="transmembrane region" description="Helical" evidence="17">
    <location>
        <begin position="301"/>
        <end position="319"/>
    </location>
</feature>
<dbReference type="Proteomes" id="UP000282007">
    <property type="component" value="Chromosome"/>
</dbReference>
<comment type="cofactor">
    <cofactor evidence="1">
        <name>Mn(2+)</name>
        <dbReference type="ChEBI" id="CHEBI:29035"/>
    </cofactor>
</comment>
<feature type="transmembrane region" description="Helical" evidence="17">
    <location>
        <begin position="388"/>
        <end position="412"/>
    </location>
</feature>
<reference evidence="21 22" key="1">
    <citation type="journal article" date="2015" name="Stand. Genomic Sci.">
        <title>Genomic Encyclopedia of Bacterial and Archaeal Type Strains, Phase III: the genomes of soil and plant-associated and newly described type strains.</title>
        <authorList>
            <person name="Whitman W.B."/>
            <person name="Woyke T."/>
            <person name="Klenk H.P."/>
            <person name="Zhou Y."/>
            <person name="Lilburn T.G."/>
            <person name="Beck B.J."/>
            <person name="De Vos P."/>
            <person name="Vandamme P."/>
            <person name="Eisen J.A."/>
            <person name="Garrity G."/>
            <person name="Hugenholtz P."/>
            <person name="Kyrpides N.C."/>
        </authorList>
    </citation>
    <scope>NUCLEOTIDE SEQUENCE [LARGE SCALE GENOMIC DNA]</scope>
    <source>
        <strain evidence="21 22">CGMCC 1.10124</strain>
    </source>
</reference>
<dbReference type="InterPro" id="IPR048307">
    <property type="entry name" value="STT3_N"/>
</dbReference>
<evidence type="ECO:0000256" key="4">
    <source>
        <dbReference type="ARBA" id="ARBA00004922"/>
    </source>
</evidence>
<dbReference type="RefSeq" id="WP_121922071.1">
    <property type="nucleotide sequence ID" value="NZ_CP034145.1"/>
</dbReference>
<evidence type="ECO:0000256" key="1">
    <source>
        <dbReference type="ARBA" id="ARBA00001936"/>
    </source>
</evidence>
<evidence type="ECO:0000256" key="15">
    <source>
        <dbReference type="ARBA" id="ARBA00030679"/>
    </source>
</evidence>
<keyword evidence="11" id="KW-0460">Magnesium</keyword>
<keyword evidence="13 17" id="KW-0472">Membrane</keyword>
<dbReference type="KEGG" id="haer:DU502_05150"/>
<dbReference type="GO" id="GO:0046872">
    <property type="term" value="F:metal ion binding"/>
    <property type="evidence" value="ECO:0007669"/>
    <property type="project" value="UniProtKB-KW"/>
</dbReference>
<keyword evidence="8 21" id="KW-0808">Transferase</keyword>
<comment type="subcellular location">
    <subcellularLocation>
        <location evidence="3">Cell membrane</location>
        <topology evidence="3">Multi-pass membrane protein</topology>
    </subcellularLocation>
</comment>